<evidence type="ECO:0000256" key="5">
    <source>
        <dbReference type="ARBA" id="ARBA00022692"/>
    </source>
</evidence>
<feature type="transmembrane region" description="Helical" evidence="12">
    <location>
        <begin position="59"/>
        <end position="81"/>
    </location>
</feature>
<keyword evidence="10 12" id="KW-0472">Membrane</keyword>
<dbReference type="InterPro" id="IPR043428">
    <property type="entry name" value="LivM-like"/>
</dbReference>
<feature type="compositionally biased region" description="Basic and acidic residues" evidence="11">
    <location>
        <begin position="1009"/>
        <end position="1026"/>
    </location>
</feature>
<dbReference type="PROSITE" id="PS50893">
    <property type="entry name" value="ABC_TRANSPORTER_2"/>
    <property type="match status" value="1"/>
</dbReference>
<gene>
    <name evidence="14" type="ORF">YM304_05520</name>
</gene>
<keyword evidence="7 14" id="KW-0067">ATP-binding</keyword>
<dbReference type="InterPro" id="IPR032823">
    <property type="entry name" value="BCA_ABC_TP_C"/>
</dbReference>
<feature type="transmembrane region" description="Helical" evidence="12">
    <location>
        <begin position="334"/>
        <end position="360"/>
    </location>
</feature>
<evidence type="ECO:0000256" key="12">
    <source>
        <dbReference type="SAM" id="Phobius"/>
    </source>
</evidence>
<keyword evidence="8" id="KW-0029">Amino-acid transport</keyword>
<dbReference type="InterPro" id="IPR003593">
    <property type="entry name" value="AAA+_ATPase"/>
</dbReference>
<feature type="transmembrane region" description="Helical" evidence="12">
    <location>
        <begin position="407"/>
        <end position="426"/>
    </location>
</feature>
<organism evidence="14 15">
    <name type="scientific">Ilumatobacter coccineus (strain NBRC 103263 / KCTC 29153 / YM16-304)</name>
    <dbReference type="NCBI Taxonomy" id="1313172"/>
    <lineage>
        <taxon>Bacteria</taxon>
        <taxon>Bacillati</taxon>
        <taxon>Actinomycetota</taxon>
        <taxon>Acidimicrobiia</taxon>
        <taxon>Acidimicrobiales</taxon>
        <taxon>Ilumatobacteraceae</taxon>
        <taxon>Ilumatobacter</taxon>
    </lineage>
</organism>
<dbReference type="SUPFAM" id="SSF52540">
    <property type="entry name" value="P-loop containing nucleoside triphosphate hydrolases"/>
    <property type="match status" value="1"/>
</dbReference>
<feature type="transmembrane region" description="Helical" evidence="12">
    <location>
        <begin position="380"/>
        <end position="400"/>
    </location>
</feature>
<dbReference type="CDD" id="cd06582">
    <property type="entry name" value="TM_PBP1_LivH_like"/>
    <property type="match status" value="1"/>
</dbReference>
<dbReference type="GO" id="GO:0005524">
    <property type="term" value="F:ATP binding"/>
    <property type="evidence" value="ECO:0007669"/>
    <property type="project" value="UniProtKB-KW"/>
</dbReference>
<dbReference type="PANTHER" id="PTHR43820">
    <property type="entry name" value="HIGH-AFFINITY BRANCHED-CHAIN AMINO ACID TRANSPORT ATP-BINDING PROTEIN LIVF"/>
    <property type="match status" value="1"/>
</dbReference>
<dbReference type="GO" id="GO:0005886">
    <property type="term" value="C:plasma membrane"/>
    <property type="evidence" value="ECO:0007669"/>
    <property type="project" value="UniProtKB-SubCell"/>
</dbReference>
<dbReference type="CDD" id="cd06581">
    <property type="entry name" value="TM_PBP1_LivM_like"/>
    <property type="match status" value="1"/>
</dbReference>
<protein>
    <submittedName>
        <fullName evidence="14">Putative branched-chain amino acid ABC transporter permease protein/ATP-binding protein</fullName>
    </submittedName>
</protein>
<sequence length="1038" mass="108499">MNDFIQFLLLGMGTGSIYALVALGLVLVYRGSGVVNFSQGALALSGAAFFYEAHKHTPVVVAIVIATMGCAVIGALIQLLVMGPMRGSSPLARLIATLALLTVGLETWDRVYPNPVAPVQFLPDASVDLGGGILIPQSRLLLLLIVVALSVGLWFFFRSTRFGLATTAVAENEQVAAAQGWSPNLIAMSNWALGGALAGLGGALLFGLLGIEPVGHTLIVIPALAAALLGGFRSYLGVVAGALALGAAQSLALLYIDETGVTKGARSAIPFLAIVLVLVVRGRSLPLRSFAADRLPTLGTGRVRPWMVAAAGAATIASLHAFDVSWSRSVIVGTYFGIVALSLVVLVGFAGQLSLAQWAVAGMGALFAGRLAADIWGLPTWLSIIVGVALTIPVGLVISLPALRIRGVNLAIITLALAVVIDSMILTNNQYTTDGFVPAKIPDPSIFGIDLTAREHPERFATFGVVLFVIAGLMMANLRRGQIGRRMIAVRGNENAAASLGISVLHVKAYAFAVASGLAALGGALIAFSNSNLVFESSFPRMRNIEIVLFSVLGGVGYLGGAIAAGAGAVGGIAEHLVGLVIDTKDWWRLIAAVLVVAFVIFRPNGGAAYVVKDFAAMTRSTMSKLLNVAALGLVISLVAIHTTWTPEGLSGPDFSRVSTVRFVLAFGVLVAVIGARREKQIVPAVVTAVVGLAGVAATASLGDDVELGGTWRWTVTGCVVAAFGGAMVVAKTIAERDRPDVIRLDRSASVTRVEPRTLTLDGVTVAFGSVVALSDARLTVRPGEVTGLIGPNGAGKTTLIEAVTGFVDARGRIALDGEDITRFSPTKRSRVGIARSFQSLELFEDMTVLDNLRTAADAGSSTPYITDLIWPRSPELTESAIAAIDEFDLADVLHEKPSELPYAKRRMVAIARALAAGPSVILLDEPAAGLDAASTTELEHLIRRLADDWGMAVLLIEHDVGLVMRTCDRITALNFGAVIAEGTPDEIARSETVIASYLGEPDDGEPDVGNRRDEERSGADERSDDTVVDAQHAEVIA</sequence>
<evidence type="ECO:0000256" key="1">
    <source>
        <dbReference type="ARBA" id="ARBA00004651"/>
    </source>
</evidence>
<evidence type="ECO:0000313" key="14">
    <source>
        <dbReference type="EMBL" id="BAN00866.1"/>
    </source>
</evidence>
<dbReference type="SMART" id="SM00382">
    <property type="entry name" value="AAA"/>
    <property type="match status" value="1"/>
</dbReference>
<feature type="transmembrane region" description="Helical" evidence="12">
    <location>
        <begin position="7"/>
        <end position="29"/>
    </location>
</feature>
<keyword evidence="3" id="KW-0813">Transport</keyword>
<feature type="transmembrane region" description="Helical" evidence="12">
    <location>
        <begin position="238"/>
        <end position="256"/>
    </location>
</feature>
<evidence type="ECO:0000256" key="7">
    <source>
        <dbReference type="ARBA" id="ARBA00022840"/>
    </source>
</evidence>
<accession>A0A6C7EA01</accession>
<dbReference type="EMBL" id="AP012057">
    <property type="protein sequence ID" value="BAN00866.1"/>
    <property type="molecule type" value="Genomic_DNA"/>
</dbReference>
<feature type="region of interest" description="Disordered" evidence="11">
    <location>
        <begin position="997"/>
        <end position="1038"/>
    </location>
</feature>
<comment type="similarity">
    <text evidence="2">Belongs to the ABC transporter superfamily.</text>
</comment>
<dbReference type="InterPro" id="IPR003439">
    <property type="entry name" value="ABC_transporter-like_ATP-bd"/>
</dbReference>
<comment type="subcellular location">
    <subcellularLocation>
        <location evidence="1">Cell membrane</location>
        <topology evidence="1">Multi-pass membrane protein</topology>
    </subcellularLocation>
</comment>
<keyword evidence="4" id="KW-1003">Cell membrane</keyword>
<dbReference type="Pfam" id="PF00005">
    <property type="entry name" value="ABC_tran"/>
    <property type="match status" value="1"/>
</dbReference>
<feature type="transmembrane region" description="Helical" evidence="12">
    <location>
        <begin position="140"/>
        <end position="157"/>
    </location>
</feature>
<evidence type="ECO:0000256" key="11">
    <source>
        <dbReference type="SAM" id="MobiDB-lite"/>
    </source>
</evidence>
<dbReference type="GO" id="GO:0016887">
    <property type="term" value="F:ATP hydrolysis activity"/>
    <property type="evidence" value="ECO:0007669"/>
    <property type="project" value="InterPro"/>
</dbReference>
<dbReference type="KEGG" id="aym:YM304_05520"/>
<proteinExistence type="inferred from homology"/>
<dbReference type="GO" id="GO:0015658">
    <property type="term" value="F:branched-chain amino acid transmembrane transporter activity"/>
    <property type="evidence" value="ECO:0007669"/>
    <property type="project" value="InterPro"/>
</dbReference>
<feature type="transmembrane region" description="Helical" evidence="12">
    <location>
        <begin position="460"/>
        <end position="476"/>
    </location>
</feature>
<evidence type="ECO:0000256" key="3">
    <source>
        <dbReference type="ARBA" id="ARBA00022448"/>
    </source>
</evidence>
<evidence type="ECO:0000256" key="2">
    <source>
        <dbReference type="ARBA" id="ARBA00005417"/>
    </source>
</evidence>
<dbReference type="Gene3D" id="3.40.50.300">
    <property type="entry name" value="P-loop containing nucleotide triphosphate hydrolases"/>
    <property type="match status" value="1"/>
</dbReference>
<evidence type="ECO:0000313" key="15">
    <source>
        <dbReference type="Proteomes" id="UP000011863"/>
    </source>
</evidence>
<dbReference type="AlphaFoldDB" id="A0A6C7EA01"/>
<feature type="transmembrane region" description="Helical" evidence="12">
    <location>
        <begin position="305"/>
        <end position="322"/>
    </location>
</feature>
<dbReference type="InterPro" id="IPR001851">
    <property type="entry name" value="ABC_transp_permease"/>
</dbReference>
<evidence type="ECO:0000256" key="4">
    <source>
        <dbReference type="ARBA" id="ARBA00022475"/>
    </source>
</evidence>
<feature type="domain" description="ABC transporter" evidence="13">
    <location>
        <begin position="759"/>
        <end position="1001"/>
    </location>
</feature>
<name>A0A6C7EA01_ILUCY</name>
<dbReference type="RefSeq" id="WP_015440114.1">
    <property type="nucleotide sequence ID" value="NC_020520.1"/>
</dbReference>
<keyword evidence="5 12" id="KW-0812">Transmembrane</keyword>
<evidence type="ECO:0000256" key="10">
    <source>
        <dbReference type="ARBA" id="ARBA00023136"/>
    </source>
</evidence>
<evidence type="ECO:0000256" key="8">
    <source>
        <dbReference type="ARBA" id="ARBA00022970"/>
    </source>
</evidence>
<keyword evidence="15" id="KW-1185">Reference proteome</keyword>
<feature type="transmembrane region" description="Helical" evidence="12">
    <location>
        <begin position="191"/>
        <end position="209"/>
    </location>
</feature>
<reference evidence="14 15" key="1">
    <citation type="journal article" date="2013" name="Int. J. Syst. Evol. Microbiol.">
        <title>Ilumatobacter nonamiense sp. nov. and Ilumatobacter coccineum sp. nov., isolated from seashore sand.</title>
        <authorList>
            <person name="Matsumoto A."/>
            <person name="Kasai H."/>
            <person name="Matsuo Y."/>
            <person name="Shizuri Y."/>
            <person name="Ichikawa N."/>
            <person name="Fujita N."/>
            <person name="Omura S."/>
            <person name="Takahashi Y."/>
        </authorList>
    </citation>
    <scope>NUCLEOTIDE SEQUENCE [LARGE SCALE GENOMIC DNA]</scope>
    <source>
        <strain evidence="15">NBRC 103263 / KCTC 29153 / YM16-304</strain>
    </source>
</reference>
<dbReference type="InterPro" id="IPR027417">
    <property type="entry name" value="P-loop_NTPase"/>
</dbReference>
<feature type="transmembrane region" description="Helical" evidence="12">
    <location>
        <begin position="714"/>
        <end position="735"/>
    </location>
</feature>
<feature type="transmembrane region" description="Helical" evidence="12">
    <location>
        <begin position="587"/>
        <end position="605"/>
    </location>
</feature>
<dbReference type="OrthoDB" id="3396710at2"/>
<keyword evidence="6" id="KW-0547">Nucleotide-binding</keyword>
<feature type="transmembrane region" description="Helical" evidence="12">
    <location>
        <begin position="626"/>
        <end position="645"/>
    </location>
</feature>
<feature type="transmembrane region" description="Helical" evidence="12">
    <location>
        <begin position="657"/>
        <end position="675"/>
    </location>
</feature>
<keyword evidence="9 12" id="KW-1133">Transmembrane helix</keyword>
<evidence type="ECO:0000259" key="13">
    <source>
        <dbReference type="PROSITE" id="PS50893"/>
    </source>
</evidence>
<evidence type="ECO:0000256" key="9">
    <source>
        <dbReference type="ARBA" id="ARBA00022989"/>
    </source>
</evidence>
<evidence type="ECO:0000256" key="6">
    <source>
        <dbReference type="ARBA" id="ARBA00022741"/>
    </source>
</evidence>
<feature type="transmembrane region" description="Helical" evidence="12">
    <location>
        <begin position="682"/>
        <end position="702"/>
    </location>
</feature>
<dbReference type="CDD" id="cd03219">
    <property type="entry name" value="ABC_Mj1267_LivG_branched"/>
    <property type="match status" value="1"/>
</dbReference>
<dbReference type="Proteomes" id="UP000011863">
    <property type="component" value="Chromosome"/>
</dbReference>
<dbReference type="Pfam" id="PF12399">
    <property type="entry name" value="BCA_ABC_TP_C"/>
    <property type="match status" value="1"/>
</dbReference>
<dbReference type="InterPro" id="IPR052156">
    <property type="entry name" value="BCAA_Transport_ATP-bd_LivF"/>
</dbReference>
<dbReference type="PANTHER" id="PTHR43820:SF4">
    <property type="entry name" value="HIGH-AFFINITY BRANCHED-CHAIN AMINO ACID TRANSPORT ATP-BINDING PROTEIN LIVF"/>
    <property type="match status" value="1"/>
</dbReference>
<dbReference type="Pfam" id="PF02653">
    <property type="entry name" value="BPD_transp_2"/>
    <property type="match status" value="2"/>
</dbReference>
<dbReference type="GO" id="GO:0015807">
    <property type="term" value="P:L-amino acid transport"/>
    <property type="evidence" value="ECO:0007669"/>
    <property type="project" value="TreeGrafter"/>
</dbReference>
<feature type="transmembrane region" description="Helical" evidence="12">
    <location>
        <begin position="268"/>
        <end position="285"/>
    </location>
</feature>
<feature type="transmembrane region" description="Helical" evidence="12">
    <location>
        <begin position="547"/>
        <end position="567"/>
    </location>
</feature>